<accession>A0A8S4QA81</accession>
<organism evidence="2 3">
    <name type="scientific">Pararge aegeria aegeria</name>
    <dbReference type="NCBI Taxonomy" id="348720"/>
    <lineage>
        <taxon>Eukaryota</taxon>
        <taxon>Metazoa</taxon>
        <taxon>Ecdysozoa</taxon>
        <taxon>Arthropoda</taxon>
        <taxon>Hexapoda</taxon>
        <taxon>Insecta</taxon>
        <taxon>Pterygota</taxon>
        <taxon>Neoptera</taxon>
        <taxon>Endopterygota</taxon>
        <taxon>Lepidoptera</taxon>
        <taxon>Glossata</taxon>
        <taxon>Ditrysia</taxon>
        <taxon>Papilionoidea</taxon>
        <taxon>Nymphalidae</taxon>
        <taxon>Satyrinae</taxon>
        <taxon>Satyrini</taxon>
        <taxon>Parargina</taxon>
        <taxon>Pararge</taxon>
    </lineage>
</organism>
<keyword evidence="3" id="KW-1185">Reference proteome</keyword>
<gene>
    <name evidence="2" type="primary">jg2427</name>
    <name evidence="2" type="ORF">PAEG_LOCUS190</name>
</gene>
<dbReference type="Proteomes" id="UP000838756">
    <property type="component" value="Unassembled WGS sequence"/>
</dbReference>
<evidence type="ECO:0000313" key="3">
    <source>
        <dbReference type="Proteomes" id="UP000838756"/>
    </source>
</evidence>
<comment type="caution">
    <text evidence="2">The sequence shown here is derived from an EMBL/GenBank/DDBJ whole genome shotgun (WGS) entry which is preliminary data.</text>
</comment>
<feature type="compositionally biased region" description="Basic and acidic residues" evidence="1">
    <location>
        <begin position="72"/>
        <end position="85"/>
    </location>
</feature>
<protein>
    <submittedName>
        <fullName evidence="2">Jg2427 protein</fullName>
    </submittedName>
</protein>
<sequence length="85" mass="9775">MFPSCMSLLPRRNEPRPARPGQAPVVLNVYDMYWTNCRGNRNGLGLRKQGRCKLRQSVAGYVSRLRAHQRRSQPESERVAVTEYG</sequence>
<evidence type="ECO:0000256" key="1">
    <source>
        <dbReference type="SAM" id="MobiDB-lite"/>
    </source>
</evidence>
<feature type="region of interest" description="Disordered" evidence="1">
    <location>
        <begin position="1"/>
        <end position="21"/>
    </location>
</feature>
<proteinExistence type="predicted"/>
<dbReference type="AlphaFoldDB" id="A0A8S4QA81"/>
<name>A0A8S4QA81_9NEOP</name>
<reference evidence="2" key="1">
    <citation type="submission" date="2022-03" db="EMBL/GenBank/DDBJ databases">
        <authorList>
            <person name="Lindestad O."/>
        </authorList>
    </citation>
    <scope>NUCLEOTIDE SEQUENCE</scope>
</reference>
<feature type="region of interest" description="Disordered" evidence="1">
    <location>
        <begin position="65"/>
        <end position="85"/>
    </location>
</feature>
<evidence type="ECO:0000313" key="2">
    <source>
        <dbReference type="EMBL" id="CAH2207569.1"/>
    </source>
</evidence>
<dbReference type="EMBL" id="CAKXAJ010000613">
    <property type="protein sequence ID" value="CAH2207569.1"/>
    <property type="molecule type" value="Genomic_DNA"/>
</dbReference>
<dbReference type="OrthoDB" id="412286at2759"/>